<reference evidence="8 9" key="1">
    <citation type="submission" date="2018-11" db="EMBL/GenBank/DDBJ databases">
        <title>Photobacterium sp. BEI247 sp. nov., a marine bacterium isolated from Yongle Blue Hole in the South China Sea.</title>
        <authorList>
            <person name="Wang X."/>
        </authorList>
    </citation>
    <scope>NUCLEOTIDE SEQUENCE [LARGE SCALE GENOMIC DNA]</scope>
    <source>
        <strain evidence="9">BEI247</strain>
    </source>
</reference>
<protein>
    <submittedName>
        <fullName evidence="8">DMT family transporter</fullName>
    </submittedName>
</protein>
<proteinExistence type="inferred from homology"/>
<evidence type="ECO:0000256" key="4">
    <source>
        <dbReference type="ARBA" id="ARBA00022989"/>
    </source>
</evidence>
<feature type="transmembrane region" description="Helical" evidence="6">
    <location>
        <begin position="44"/>
        <end position="60"/>
    </location>
</feature>
<evidence type="ECO:0000256" key="1">
    <source>
        <dbReference type="ARBA" id="ARBA00004141"/>
    </source>
</evidence>
<dbReference type="Gene3D" id="1.10.3730.20">
    <property type="match status" value="1"/>
</dbReference>
<feature type="transmembrane region" description="Helical" evidence="6">
    <location>
        <begin position="189"/>
        <end position="206"/>
    </location>
</feature>
<dbReference type="Proteomes" id="UP000287563">
    <property type="component" value="Unassembled WGS sequence"/>
</dbReference>
<accession>A0A3S3R1Q9</accession>
<dbReference type="PANTHER" id="PTHR32322">
    <property type="entry name" value="INNER MEMBRANE TRANSPORTER"/>
    <property type="match status" value="1"/>
</dbReference>
<dbReference type="OrthoDB" id="5810973at2"/>
<keyword evidence="5 6" id="KW-0472">Membrane</keyword>
<feature type="transmembrane region" description="Helical" evidence="6">
    <location>
        <begin position="159"/>
        <end position="177"/>
    </location>
</feature>
<dbReference type="RefSeq" id="WP_128783053.1">
    <property type="nucleotide sequence ID" value="NZ_JAKJSG010000025.1"/>
</dbReference>
<evidence type="ECO:0000259" key="7">
    <source>
        <dbReference type="Pfam" id="PF00892"/>
    </source>
</evidence>
<dbReference type="GO" id="GO:0016020">
    <property type="term" value="C:membrane"/>
    <property type="evidence" value="ECO:0007669"/>
    <property type="project" value="UniProtKB-SubCell"/>
</dbReference>
<feature type="transmembrane region" description="Helical" evidence="6">
    <location>
        <begin position="102"/>
        <end position="120"/>
    </location>
</feature>
<feature type="transmembrane region" description="Helical" evidence="6">
    <location>
        <begin position="14"/>
        <end position="37"/>
    </location>
</feature>
<evidence type="ECO:0000256" key="5">
    <source>
        <dbReference type="ARBA" id="ARBA00023136"/>
    </source>
</evidence>
<dbReference type="EMBL" id="RJLM01000002">
    <property type="protein sequence ID" value="RWX55963.1"/>
    <property type="molecule type" value="Genomic_DNA"/>
</dbReference>
<evidence type="ECO:0000256" key="6">
    <source>
        <dbReference type="SAM" id="Phobius"/>
    </source>
</evidence>
<evidence type="ECO:0000313" key="9">
    <source>
        <dbReference type="Proteomes" id="UP000287563"/>
    </source>
</evidence>
<keyword evidence="3 6" id="KW-0812">Transmembrane</keyword>
<feature type="transmembrane region" description="Helical" evidence="6">
    <location>
        <begin position="272"/>
        <end position="290"/>
    </location>
</feature>
<feature type="transmembrane region" description="Helical" evidence="6">
    <location>
        <begin position="126"/>
        <end position="147"/>
    </location>
</feature>
<feature type="transmembrane region" description="Helical" evidence="6">
    <location>
        <begin position="244"/>
        <end position="265"/>
    </location>
</feature>
<evidence type="ECO:0000256" key="3">
    <source>
        <dbReference type="ARBA" id="ARBA00022692"/>
    </source>
</evidence>
<dbReference type="AlphaFoldDB" id="A0A3S3R1Q9"/>
<dbReference type="InterPro" id="IPR050638">
    <property type="entry name" value="AA-Vitamin_Transporters"/>
</dbReference>
<dbReference type="PANTHER" id="PTHR32322:SF2">
    <property type="entry name" value="EAMA DOMAIN-CONTAINING PROTEIN"/>
    <property type="match status" value="1"/>
</dbReference>
<dbReference type="Pfam" id="PF00892">
    <property type="entry name" value="EamA"/>
    <property type="match status" value="2"/>
</dbReference>
<evidence type="ECO:0000313" key="8">
    <source>
        <dbReference type="EMBL" id="RWX55963.1"/>
    </source>
</evidence>
<dbReference type="InterPro" id="IPR037185">
    <property type="entry name" value="EmrE-like"/>
</dbReference>
<sequence length="302" mass="32968">MNFDSATANSTSPYLLLASLSAIFMGTIGAIAVYANLSSETVTFFRLFLGGIIMLVYLAVDKKLALLRCWPSWQVIINGAFLAGFIVFYIQAMSYTSMANAIMTIYLAPVVASITAHFLFSEKLNAQSFGLILFALLGFAMMMEFKVEFGSGSQDARGMLYAVLAMVCYSCFILINRSIPPHVHVFTRSWYQLMVGAVCMLPFMLMQNESIALTQWAWLTIAGLIPGFLAILFAVIALRELPSATFGTLSYLEPIAVVSLAWMLFGQTLSPLQLAGCMVIMASGIMQAVAAQKPQSKPIEAN</sequence>
<comment type="subcellular location">
    <subcellularLocation>
        <location evidence="1">Membrane</location>
        <topology evidence="1">Multi-pass membrane protein</topology>
    </subcellularLocation>
</comment>
<keyword evidence="4 6" id="KW-1133">Transmembrane helix</keyword>
<organism evidence="8 9">
    <name type="scientific">Photobacterium chitinilyticum</name>
    <dbReference type="NCBI Taxonomy" id="2485123"/>
    <lineage>
        <taxon>Bacteria</taxon>
        <taxon>Pseudomonadati</taxon>
        <taxon>Pseudomonadota</taxon>
        <taxon>Gammaproteobacteria</taxon>
        <taxon>Vibrionales</taxon>
        <taxon>Vibrionaceae</taxon>
        <taxon>Photobacterium</taxon>
    </lineage>
</organism>
<name>A0A3S3R1Q9_9GAMM</name>
<dbReference type="InterPro" id="IPR000620">
    <property type="entry name" value="EamA_dom"/>
</dbReference>
<feature type="domain" description="EamA" evidence="7">
    <location>
        <begin position="14"/>
        <end position="142"/>
    </location>
</feature>
<comment type="similarity">
    <text evidence="2">Belongs to the EamA transporter family.</text>
</comment>
<comment type="caution">
    <text evidence="8">The sequence shown here is derived from an EMBL/GenBank/DDBJ whole genome shotgun (WGS) entry which is preliminary data.</text>
</comment>
<evidence type="ECO:0000256" key="2">
    <source>
        <dbReference type="ARBA" id="ARBA00007362"/>
    </source>
</evidence>
<dbReference type="SUPFAM" id="SSF103481">
    <property type="entry name" value="Multidrug resistance efflux transporter EmrE"/>
    <property type="match status" value="2"/>
</dbReference>
<gene>
    <name evidence="8" type="ORF">EDI28_06595</name>
</gene>
<feature type="domain" description="EamA" evidence="7">
    <location>
        <begin position="157"/>
        <end position="283"/>
    </location>
</feature>
<keyword evidence="9" id="KW-1185">Reference proteome</keyword>
<feature type="transmembrane region" description="Helical" evidence="6">
    <location>
        <begin position="218"/>
        <end position="238"/>
    </location>
</feature>
<feature type="transmembrane region" description="Helical" evidence="6">
    <location>
        <begin position="72"/>
        <end position="90"/>
    </location>
</feature>